<evidence type="ECO:0000259" key="16">
    <source>
        <dbReference type="PROSITE" id="PS51296"/>
    </source>
</evidence>
<dbReference type="EMBL" id="SDOX01000010">
    <property type="protein sequence ID" value="TFJ86026.1"/>
    <property type="molecule type" value="Genomic_DNA"/>
</dbReference>
<evidence type="ECO:0000313" key="17">
    <source>
        <dbReference type="EMBL" id="TFJ86026.1"/>
    </source>
</evidence>
<keyword evidence="11" id="KW-0408">Iron</keyword>
<dbReference type="Proteomes" id="UP000355283">
    <property type="component" value="Unassembled WGS sequence"/>
</dbReference>
<evidence type="ECO:0000256" key="3">
    <source>
        <dbReference type="ARBA" id="ARBA00022528"/>
    </source>
</evidence>
<dbReference type="OrthoDB" id="426882at2759"/>
<dbReference type="InterPro" id="IPR013626">
    <property type="entry name" value="PaO"/>
</dbReference>
<evidence type="ECO:0000256" key="14">
    <source>
        <dbReference type="SAM" id="MobiDB-lite"/>
    </source>
</evidence>
<dbReference type="GO" id="GO:0046872">
    <property type="term" value="F:metal ion binding"/>
    <property type="evidence" value="ECO:0007669"/>
    <property type="project" value="UniProtKB-KW"/>
</dbReference>
<dbReference type="Gene3D" id="3.90.380.10">
    <property type="entry name" value="Naphthalene 1,2-dioxygenase Alpha Subunit, Chain A, domain 1"/>
    <property type="match status" value="1"/>
</dbReference>
<evidence type="ECO:0000256" key="10">
    <source>
        <dbReference type="ARBA" id="ARBA00023002"/>
    </source>
</evidence>
<dbReference type="Gene3D" id="2.102.10.10">
    <property type="entry name" value="Rieske [2Fe-2S] iron-sulphur domain"/>
    <property type="match status" value="1"/>
</dbReference>
<feature type="compositionally biased region" description="Low complexity" evidence="14">
    <location>
        <begin position="69"/>
        <end position="91"/>
    </location>
</feature>
<evidence type="ECO:0000256" key="7">
    <source>
        <dbReference type="ARBA" id="ARBA00022723"/>
    </source>
</evidence>
<dbReference type="PROSITE" id="PS51296">
    <property type="entry name" value="RIESKE"/>
    <property type="match status" value="1"/>
</dbReference>
<feature type="compositionally biased region" description="Pro residues" evidence="14">
    <location>
        <begin position="59"/>
        <end position="68"/>
    </location>
</feature>
<dbReference type="SUPFAM" id="SSF55961">
    <property type="entry name" value="Bet v1-like"/>
    <property type="match status" value="1"/>
</dbReference>
<gene>
    <name evidence="17" type="ORF">NSK_002846</name>
</gene>
<proteinExistence type="predicted"/>
<reference evidence="17 18" key="1">
    <citation type="submission" date="2019-01" db="EMBL/GenBank/DDBJ databases">
        <title>Nuclear Genome Assembly of the Microalgal Biofuel strain Nannochloropsis salina CCMP1776.</title>
        <authorList>
            <person name="Hovde B."/>
        </authorList>
    </citation>
    <scope>NUCLEOTIDE SEQUENCE [LARGE SCALE GENOMIC DNA]</scope>
    <source>
        <strain evidence="17 18">CCMP1776</strain>
    </source>
</reference>
<feature type="region of interest" description="Disordered" evidence="14">
    <location>
        <begin position="45"/>
        <end position="93"/>
    </location>
</feature>
<dbReference type="Pfam" id="PF08417">
    <property type="entry name" value="PaO"/>
    <property type="match status" value="1"/>
</dbReference>
<dbReference type="GO" id="GO:0009507">
    <property type="term" value="C:chloroplast"/>
    <property type="evidence" value="ECO:0007669"/>
    <property type="project" value="UniProtKB-SubCell"/>
</dbReference>
<evidence type="ECO:0000256" key="15">
    <source>
        <dbReference type="SAM" id="SignalP"/>
    </source>
</evidence>
<organism evidence="17 18">
    <name type="scientific">Nannochloropsis salina CCMP1776</name>
    <dbReference type="NCBI Taxonomy" id="1027361"/>
    <lineage>
        <taxon>Eukaryota</taxon>
        <taxon>Sar</taxon>
        <taxon>Stramenopiles</taxon>
        <taxon>Ochrophyta</taxon>
        <taxon>Eustigmatophyceae</taxon>
        <taxon>Eustigmatales</taxon>
        <taxon>Monodopsidaceae</taxon>
        <taxon>Microchloropsis</taxon>
        <taxon>Microchloropsis salina</taxon>
    </lineage>
</organism>
<evidence type="ECO:0000256" key="11">
    <source>
        <dbReference type="ARBA" id="ARBA00023004"/>
    </source>
</evidence>
<dbReference type="PANTHER" id="PTHR21266:SF32">
    <property type="entry name" value="CHOLESTEROL 7-DESATURASE NVD"/>
    <property type="match status" value="1"/>
</dbReference>
<dbReference type="GO" id="GO:0016020">
    <property type="term" value="C:membrane"/>
    <property type="evidence" value="ECO:0007669"/>
    <property type="project" value="UniProtKB-SubCell"/>
</dbReference>
<keyword evidence="10" id="KW-0560">Oxidoreductase</keyword>
<name>A0A4D9D3Q0_9STRA</name>
<comment type="subcellular location">
    <subcellularLocation>
        <location evidence="2">Membrane</location>
    </subcellularLocation>
    <subcellularLocation>
        <location evidence="1">Plastid</location>
        <location evidence="1">Chloroplast</location>
    </subcellularLocation>
</comment>
<evidence type="ECO:0000256" key="13">
    <source>
        <dbReference type="ARBA" id="ARBA00023136"/>
    </source>
</evidence>
<keyword evidence="12" id="KW-0411">Iron-sulfur</keyword>
<keyword evidence="9" id="KW-1133">Transmembrane helix</keyword>
<dbReference type="InterPro" id="IPR036922">
    <property type="entry name" value="Rieske_2Fe-2S_sf"/>
</dbReference>
<feature type="chain" id="PRO_5020034660" description="Rieske domain-containing protein" evidence="15">
    <location>
        <begin position="23"/>
        <end position="555"/>
    </location>
</feature>
<keyword evidence="18" id="KW-1185">Reference proteome</keyword>
<keyword evidence="13" id="KW-0472">Membrane</keyword>
<dbReference type="PANTHER" id="PTHR21266">
    <property type="entry name" value="IRON-SULFUR DOMAIN CONTAINING PROTEIN"/>
    <property type="match status" value="1"/>
</dbReference>
<keyword evidence="5" id="KW-0812">Transmembrane</keyword>
<dbReference type="GO" id="GO:0010277">
    <property type="term" value="F:chlorophyllide a oxygenase activity"/>
    <property type="evidence" value="ECO:0007669"/>
    <property type="project" value="InterPro"/>
</dbReference>
<feature type="signal peptide" evidence="15">
    <location>
        <begin position="1"/>
        <end position="22"/>
    </location>
</feature>
<dbReference type="AlphaFoldDB" id="A0A4D9D3Q0"/>
<evidence type="ECO:0000256" key="12">
    <source>
        <dbReference type="ARBA" id="ARBA00023014"/>
    </source>
</evidence>
<keyword evidence="7" id="KW-0479">Metal-binding</keyword>
<keyword evidence="3" id="KW-0150">Chloroplast</keyword>
<evidence type="ECO:0000256" key="1">
    <source>
        <dbReference type="ARBA" id="ARBA00004229"/>
    </source>
</evidence>
<evidence type="ECO:0000256" key="2">
    <source>
        <dbReference type="ARBA" id="ARBA00004370"/>
    </source>
</evidence>
<keyword evidence="4" id="KW-0934">Plastid</keyword>
<dbReference type="SUPFAM" id="SSF50022">
    <property type="entry name" value="ISP domain"/>
    <property type="match status" value="1"/>
</dbReference>
<keyword evidence="15" id="KW-0732">Signal</keyword>
<dbReference type="InterPro" id="IPR017941">
    <property type="entry name" value="Rieske_2Fe-2S"/>
</dbReference>
<dbReference type="InterPro" id="IPR050584">
    <property type="entry name" value="Cholesterol_7-desaturase"/>
</dbReference>
<keyword evidence="6" id="KW-0001">2Fe-2S</keyword>
<accession>A0A4D9D3Q0</accession>
<evidence type="ECO:0000256" key="4">
    <source>
        <dbReference type="ARBA" id="ARBA00022640"/>
    </source>
</evidence>
<comment type="caution">
    <text evidence="17">The sequence shown here is derived from an EMBL/GenBank/DDBJ whole genome shotgun (WGS) entry which is preliminary data.</text>
</comment>
<evidence type="ECO:0000256" key="9">
    <source>
        <dbReference type="ARBA" id="ARBA00022989"/>
    </source>
</evidence>
<evidence type="ECO:0000256" key="5">
    <source>
        <dbReference type="ARBA" id="ARBA00022692"/>
    </source>
</evidence>
<keyword evidence="8" id="KW-0809">Transit peptide</keyword>
<sequence>MACFIFLRLLVVVSTIASPITAFFTPSGSPLFRCVLPAKTSPPQPPHAVGPFATVAQPAPTPVSPMPPSSTTSSSSLTNSPSSSGSLQPLGPGHGSGAPIDWWRQWYPMAFLDDLDPARPTQVELLGKLFVIWADHDKTWHAFEDQCPHRLAPLSEGRIDERGNLQCAYHGWSFSGQGGCVNIPQAEPEIKVVAERSGRACAKAVPLLVAQGMVWLWPDNSPDGMEASRSQLPSTVPELHDPAFIRGAWVTRDLMYGYDTLVENVVDPAHVPFAHHGVQAQRSMAMPLNVSLNYVGKEGVFLSLPRLANSTIEFHAPTRLHYLFDFTGFFQRVPLMKWAFRLEKWLRRLPPDTRPRSSLVTYTIPVGPGRSRILALFPRNFFAINKPRWLDHLERNAVLDGDLVFLHGQEREMRRPELKWEENIDRAFYMPTKSDEGVRAFRQWLVRWGAGGPRWADGVDSALPPRSNDRHFLMDRYTQHTTQCSACRGALRNIRVLKGVMAAMSLVCMTAIWTPRPASVLGKILGAGVAMAFGSWQMARLEKRMLFIDYVHAHK</sequence>
<protein>
    <recommendedName>
        <fullName evidence="16">Rieske domain-containing protein</fullName>
    </recommendedName>
</protein>
<dbReference type="Pfam" id="PF00355">
    <property type="entry name" value="Rieske"/>
    <property type="match status" value="1"/>
</dbReference>
<evidence type="ECO:0000256" key="6">
    <source>
        <dbReference type="ARBA" id="ARBA00022714"/>
    </source>
</evidence>
<evidence type="ECO:0000313" key="18">
    <source>
        <dbReference type="Proteomes" id="UP000355283"/>
    </source>
</evidence>
<feature type="domain" description="Rieske" evidence="16">
    <location>
        <begin position="106"/>
        <end position="216"/>
    </location>
</feature>
<evidence type="ECO:0000256" key="8">
    <source>
        <dbReference type="ARBA" id="ARBA00022946"/>
    </source>
</evidence>
<dbReference type="GO" id="GO:0051537">
    <property type="term" value="F:2 iron, 2 sulfur cluster binding"/>
    <property type="evidence" value="ECO:0007669"/>
    <property type="project" value="UniProtKB-KW"/>
</dbReference>